<evidence type="ECO:0000313" key="3">
    <source>
        <dbReference type="EMBL" id="QLF85222.1"/>
    </source>
</evidence>
<keyword evidence="4" id="KW-1185">Reference proteome</keyword>
<dbReference type="GO" id="GO:0000166">
    <property type="term" value="F:nucleotide binding"/>
    <property type="evidence" value="ECO:0007669"/>
    <property type="project" value="UniProtKB-KW"/>
</dbReference>
<gene>
    <name evidence="3" type="ORF">elemo79Aphanotate_28</name>
</gene>
<dbReference type="Proteomes" id="UP000510645">
    <property type="component" value="Segment"/>
</dbReference>
<accession>A0A7D5JGM6</accession>
<sequence length="93" mass="10430">MDNIQETPTQTLGEQIGRATFNPSNESLVDIIKQKSAELIDLLQAIRNDEVSKTYDKTPEQLQAQSGEKLRLISLAKTTYEEAEMWAVKATTC</sequence>
<evidence type="ECO:0000256" key="1">
    <source>
        <dbReference type="ARBA" id="ARBA00022741"/>
    </source>
</evidence>
<feature type="domain" description="Acb2/Tad1 hairpin" evidence="2">
    <location>
        <begin position="16"/>
        <end position="92"/>
    </location>
</feature>
<name>A0A7D5JGM6_9CAUD</name>
<dbReference type="Pfam" id="PF24729">
    <property type="entry name" value="Acb2_Tad1_hairpin"/>
    <property type="match status" value="1"/>
</dbReference>
<dbReference type="InterPro" id="IPR056098">
    <property type="entry name" value="Acb2/Tad1_hairpin"/>
</dbReference>
<proteinExistence type="predicted"/>
<organism evidence="3 4">
    <name type="scientific">Flavobacterium phage vB_FspP_elemoA_7-9A</name>
    <dbReference type="NCBI Taxonomy" id="2743781"/>
    <lineage>
        <taxon>Viruses</taxon>
        <taxon>Duplodnaviria</taxon>
        <taxon>Heunggongvirae</taxon>
        <taxon>Uroviricota</taxon>
        <taxon>Caudoviricetes</taxon>
        <taxon>Elemovirus</taxon>
        <taxon>Elemovirus elemoA</taxon>
    </lineage>
</organism>
<evidence type="ECO:0000259" key="2">
    <source>
        <dbReference type="Pfam" id="PF24729"/>
    </source>
</evidence>
<protein>
    <recommendedName>
        <fullName evidence="2">Acb2/Tad1 hairpin domain-containing protein</fullName>
    </recommendedName>
</protein>
<dbReference type="EMBL" id="MT497017">
    <property type="protein sequence ID" value="QLF85222.1"/>
    <property type="molecule type" value="Genomic_DNA"/>
</dbReference>
<evidence type="ECO:0000313" key="4">
    <source>
        <dbReference type="Proteomes" id="UP000510645"/>
    </source>
</evidence>
<keyword evidence="1" id="KW-0547">Nucleotide-binding</keyword>
<reference evidence="3 4" key="1">
    <citation type="submission" date="2020-05" db="EMBL/GenBank/DDBJ databases">
        <title>Genomics and ecology of novel Flavobacterium phages from the Baltic Sea.</title>
        <authorList>
            <person name="Hoetzinger M."/>
            <person name="Nilsson E."/>
            <person name="Holmfeldt K."/>
        </authorList>
    </citation>
    <scope>NUCLEOTIDE SEQUENCE [LARGE SCALE GENOMIC DNA]</scope>
</reference>